<evidence type="ECO:0000313" key="2">
    <source>
        <dbReference type="EMBL" id="CAF1595784.1"/>
    </source>
</evidence>
<comment type="caution">
    <text evidence="1">The sequence shown here is derived from an EMBL/GenBank/DDBJ whole genome shotgun (WGS) entry which is preliminary data.</text>
</comment>
<sequence length="213" mass="24277">MAFSASPSKESDIVKTVEDEKLVQIYTPDEMVVQLADNRRSIRNLKPRLHAGAIGIHSYSCGIHRIRARIKDGHPFFGIRSRSIPLVPREYMAGSYTLTDSTYGWESNGHYADGYPSVITPWNDGDIIGHIWTITLNCDEHRISIIDEDTKDQHEIEVDQRLNSHNRLIKVVPNTKPLGFNAQGNWEMSSVNIVMRLNKYNEGEYFAPHKDAQ</sequence>
<proteinExistence type="predicted"/>
<protein>
    <submittedName>
        <fullName evidence="1">Uncharacterized protein</fullName>
    </submittedName>
</protein>
<dbReference type="Proteomes" id="UP000663832">
    <property type="component" value="Unassembled WGS sequence"/>
</dbReference>
<keyword evidence="3" id="KW-1185">Reference proteome</keyword>
<dbReference type="EMBL" id="CAJNOM010001161">
    <property type="protein sequence ID" value="CAF1595784.1"/>
    <property type="molecule type" value="Genomic_DNA"/>
</dbReference>
<evidence type="ECO:0000313" key="1">
    <source>
        <dbReference type="EMBL" id="CAF1348008.1"/>
    </source>
</evidence>
<dbReference type="EMBL" id="CAJNOI010000805">
    <property type="protein sequence ID" value="CAF1348008.1"/>
    <property type="molecule type" value="Genomic_DNA"/>
</dbReference>
<evidence type="ECO:0000313" key="4">
    <source>
        <dbReference type="Proteomes" id="UP000663877"/>
    </source>
</evidence>
<dbReference type="AlphaFoldDB" id="A0A815H833"/>
<evidence type="ECO:0000313" key="3">
    <source>
        <dbReference type="Proteomes" id="UP000663832"/>
    </source>
</evidence>
<gene>
    <name evidence="1" type="ORF">BJG266_LOCUS34793</name>
    <name evidence="2" type="ORF">QVE165_LOCUS51872</name>
</gene>
<dbReference type="OrthoDB" id="10452710at2759"/>
<name>A0A815H833_9BILA</name>
<organism evidence="1 4">
    <name type="scientific">Adineta steineri</name>
    <dbReference type="NCBI Taxonomy" id="433720"/>
    <lineage>
        <taxon>Eukaryota</taxon>
        <taxon>Metazoa</taxon>
        <taxon>Spiralia</taxon>
        <taxon>Gnathifera</taxon>
        <taxon>Rotifera</taxon>
        <taxon>Eurotatoria</taxon>
        <taxon>Bdelloidea</taxon>
        <taxon>Adinetida</taxon>
        <taxon>Adinetidae</taxon>
        <taxon>Adineta</taxon>
    </lineage>
</organism>
<dbReference type="Proteomes" id="UP000663877">
    <property type="component" value="Unassembled WGS sequence"/>
</dbReference>
<reference evidence="1" key="1">
    <citation type="submission" date="2021-02" db="EMBL/GenBank/DDBJ databases">
        <authorList>
            <person name="Nowell W R."/>
        </authorList>
    </citation>
    <scope>NUCLEOTIDE SEQUENCE</scope>
</reference>
<accession>A0A815H833</accession>